<dbReference type="SMART" id="SM00315">
    <property type="entry name" value="RGS"/>
    <property type="match status" value="2"/>
</dbReference>
<dbReference type="PROSITE" id="PS50132">
    <property type="entry name" value="RGS"/>
    <property type="match status" value="2"/>
</dbReference>
<dbReference type="InterPro" id="IPR052246">
    <property type="entry name" value="Cell_Polariz_PKAAnc"/>
</dbReference>
<dbReference type="InParanoid" id="A0A6I8UKY8"/>
<evidence type="ECO:0000313" key="4">
    <source>
        <dbReference type="RefSeq" id="XP_001357135.2"/>
    </source>
</evidence>
<proteinExistence type="predicted"/>
<feature type="compositionally biased region" description="Basic and acidic residues" evidence="1">
    <location>
        <begin position="150"/>
        <end position="159"/>
    </location>
</feature>
<gene>
    <name evidence="4" type="primary">pkaap</name>
</gene>
<feature type="domain" description="RGS" evidence="2">
    <location>
        <begin position="295"/>
        <end position="417"/>
    </location>
</feature>
<dbReference type="GO" id="GO:0051018">
    <property type="term" value="F:protein kinase A binding"/>
    <property type="evidence" value="ECO:0007669"/>
    <property type="project" value="InterPro"/>
</dbReference>
<dbReference type="Pfam" id="PF00615">
    <property type="entry name" value="RGS"/>
    <property type="match status" value="1"/>
</dbReference>
<dbReference type="AlphaFoldDB" id="A0A6I8UKY8"/>
<dbReference type="CDD" id="cd12804">
    <property type="entry name" value="AKAP10_AKB"/>
    <property type="match status" value="1"/>
</dbReference>
<feature type="domain" description="RGS" evidence="2">
    <location>
        <begin position="92"/>
        <end position="284"/>
    </location>
</feature>
<feature type="region of interest" description="Disordered" evidence="1">
    <location>
        <begin position="134"/>
        <end position="159"/>
    </location>
</feature>
<dbReference type="InterPro" id="IPR036305">
    <property type="entry name" value="RGS_sf"/>
</dbReference>
<evidence type="ECO:0000256" key="1">
    <source>
        <dbReference type="SAM" id="MobiDB-lite"/>
    </source>
</evidence>
<dbReference type="InterPro" id="IPR044926">
    <property type="entry name" value="RGS_subdomain_2"/>
</dbReference>
<dbReference type="FunCoup" id="A0A6I8UKY8">
    <property type="interactions" value="2177"/>
</dbReference>
<dbReference type="PANTHER" id="PTHR13155:SF1">
    <property type="entry name" value="A-KINASE ANCHOR PROTEIN 10, MITOCHONDRIAL"/>
    <property type="match status" value="1"/>
</dbReference>
<keyword evidence="3" id="KW-1185">Reference proteome</keyword>
<evidence type="ECO:0000259" key="2">
    <source>
        <dbReference type="PROSITE" id="PS50132"/>
    </source>
</evidence>
<protein>
    <submittedName>
        <fullName evidence="4">A-kinase anchor protein 10, mitochondrial</fullName>
    </submittedName>
</protein>
<sequence>MLKYIKRQTSRRRSSAHNAVATDDDVDVIDCAAQKKRHSLRSTTSFCDEVFMEEEEGGNGNGNDGASDAVSLLNGGGPDDDIFKYNSRLSMNLAAIVSEPNCLSYFIQYLETRQALPLIKFYLDIENFKRAALSQTEGENEEPEAPATKAEQKPNEEKDVPELKTLCDLSMRKPLTDDEKSRIYAETNKQIKKQKACNELSLASISDAIAIYQKYLIVNANLQVELPIVILAHISLLLCGRDKSLPNHPILASCFDEARDYVLEQLEREHVQGFLQSSYYCNYCLELIEVEGTINIYDVLYSELALFYFTEYLEQQQERECLEFWITAVNFRKSFAGDEDQQAAQADAMIIYGRYFSLQSECRLWMSQKLRLRVEQAICGPDEMWQAFDLALLVTAKYLEQKYFADFLKSHIFDNYVNELKAKRGTLVTAHDVPESSNNSLSGLQHKLSLRRASNVSAQQRHRKTMSMSDCTHISQHNTLLAAMDHQTKPPAAAGNLNIDARQLTNPQLLWQRPVGALKFGFVNSLGRYERDFEAVDAVTLKSQPWSLSVSGSKIKNAMRKLVNLPEDNVQEEIAWQVAEMIVKDVTSITLKGASGVP</sequence>
<dbReference type="InterPro" id="IPR037719">
    <property type="entry name" value="AKAP10_AKB_dom"/>
</dbReference>
<dbReference type="GO" id="GO:0008104">
    <property type="term" value="P:intracellular protein localization"/>
    <property type="evidence" value="ECO:0007669"/>
    <property type="project" value="TreeGrafter"/>
</dbReference>
<dbReference type="KEGG" id="dpo:4817787"/>
<dbReference type="SUPFAM" id="SSF48097">
    <property type="entry name" value="Regulator of G-protein signaling, RGS"/>
    <property type="match status" value="2"/>
</dbReference>
<evidence type="ECO:0000313" key="3">
    <source>
        <dbReference type="Proteomes" id="UP000001819"/>
    </source>
</evidence>
<name>A0A6I8UKY8_DROPS</name>
<dbReference type="Gene3D" id="1.10.167.10">
    <property type="entry name" value="Regulator of G-protein Signalling 4, domain 2"/>
    <property type="match status" value="2"/>
</dbReference>
<dbReference type="GO" id="GO:0005886">
    <property type="term" value="C:plasma membrane"/>
    <property type="evidence" value="ECO:0007669"/>
    <property type="project" value="TreeGrafter"/>
</dbReference>
<reference evidence="4" key="1">
    <citation type="submission" date="2025-08" db="UniProtKB">
        <authorList>
            <consortium name="RefSeq"/>
        </authorList>
    </citation>
    <scope>IDENTIFICATION</scope>
    <source>
        <strain evidence="4">MV-25-SWS-2005</strain>
        <tissue evidence="4">Whole body</tissue>
    </source>
</reference>
<dbReference type="PANTHER" id="PTHR13155">
    <property type="entry name" value="A-KINASE ANCHOR PROTEINS"/>
    <property type="match status" value="1"/>
</dbReference>
<accession>A0A6I8UKY8</accession>
<dbReference type="Proteomes" id="UP000001819">
    <property type="component" value="Chromosome 4"/>
</dbReference>
<dbReference type="GO" id="GO:0005739">
    <property type="term" value="C:mitochondrion"/>
    <property type="evidence" value="ECO:0007669"/>
    <property type="project" value="TreeGrafter"/>
</dbReference>
<dbReference type="RefSeq" id="XP_001357135.2">
    <property type="nucleotide sequence ID" value="XM_001357099.3"/>
</dbReference>
<organism evidence="3 4">
    <name type="scientific">Drosophila pseudoobscura pseudoobscura</name>
    <name type="common">Fruit fly</name>
    <dbReference type="NCBI Taxonomy" id="46245"/>
    <lineage>
        <taxon>Eukaryota</taxon>
        <taxon>Metazoa</taxon>
        <taxon>Ecdysozoa</taxon>
        <taxon>Arthropoda</taxon>
        <taxon>Hexapoda</taxon>
        <taxon>Insecta</taxon>
        <taxon>Pterygota</taxon>
        <taxon>Neoptera</taxon>
        <taxon>Endopterygota</taxon>
        <taxon>Diptera</taxon>
        <taxon>Brachycera</taxon>
        <taxon>Muscomorpha</taxon>
        <taxon>Ephydroidea</taxon>
        <taxon>Drosophilidae</taxon>
        <taxon>Drosophila</taxon>
        <taxon>Sophophora</taxon>
    </lineage>
</organism>
<dbReference type="InterPro" id="IPR016137">
    <property type="entry name" value="RGS"/>
</dbReference>